<protein>
    <recommendedName>
        <fullName evidence="1">Myb/SANT-like domain-containing protein</fullName>
    </recommendedName>
</protein>
<evidence type="ECO:0000259" key="1">
    <source>
        <dbReference type="Pfam" id="PF12776"/>
    </source>
</evidence>
<dbReference type="PANTHER" id="PTHR47072:SF4">
    <property type="entry name" value="MYB_SANT-LIKE DOMAIN-CONTAINING PROTEIN"/>
    <property type="match status" value="1"/>
</dbReference>
<name>A0A0C2WC03_AMAMK</name>
<dbReference type="PANTHER" id="PTHR47072">
    <property type="match status" value="1"/>
</dbReference>
<feature type="domain" description="Myb/SANT-like" evidence="1">
    <location>
        <begin position="3"/>
        <end position="100"/>
    </location>
</feature>
<dbReference type="AlphaFoldDB" id="A0A0C2WC03"/>
<dbReference type="STRING" id="946122.A0A0C2WC03"/>
<feature type="non-terminal residue" evidence="2">
    <location>
        <position position="131"/>
    </location>
</feature>
<dbReference type="HOGENOM" id="CLU_082499_1_2_1"/>
<gene>
    <name evidence="2" type="ORF">M378DRAFT_63866</name>
</gene>
<dbReference type="OrthoDB" id="3366674at2759"/>
<dbReference type="InParanoid" id="A0A0C2WC03"/>
<dbReference type="InterPro" id="IPR024752">
    <property type="entry name" value="Myb/SANT-like_dom"/>
</dbReference>
<reference evidence="2 3" key="1">
    <citation type="submission" date="2014-04" db="EMBL/GenBank/DDBJ databases">
        <title>Evolutionary Origins and Diversification of the Mycorrhizal Mutualists.</title>
        <authorList>
            <consortium name="DOE Joint Genome Institute"/>
            <consortium name="Mycorrhizal Genomics Consortium"/>
            <person name="Kohler A."/>
            <person name="Kuo A."/>
            <person name="Nagy L.G."/>
            <person name="Floudas D."/>
            <person name="Copeland A."/>
            <person name="Barry K.W."/>
            <person name="Cichocki N."/>
            <person name="Veneault-Fourrey C."/>
            <person name="LaButti K."/>
            <person name="Lindquist E.A."/>
            <person name="Lipzen A."/>
            <person name="Lundell T."/>
            <person name="Morin E."/>
            <person name="Murat C."/>
            <person name="Riley R."/>
            <person name="Ohm R."/>
            <person name="Sun H."/>
            <person name="Tunlid A."/>
            <person name="Henrissat B."/>
            <person name="Grigoriev I.V."/>
            <person name="Hibbett D.S."/>
            <person name="Martin F."/>
        </authorList>
    </citation>
    <scope>NUCLEOTIDE SEQUENCE [LARGE SCALE GENOMIC DNA]</scope>
    <source>
        <strain evidence="2 3">Koide BX008</strain>
    </source>
</reference>
<dbReference type="Pfam" id="PF12776">
    <property type="entry name" value="Myb_DNA-bind_3"/>
    <property type="match status" value="1"/>
</dbReference>
<proteinExistence type="predicted"/>
<evidence type="ECO:0000313" key="3">
    <source>
        <dbReference type="Proteomes" id="UP000054549"/>
    </source>
</evidence>
<evidence type="ECO:0000313" key="2">
    <source>
        <dbReference type="EMBL" id="KIL54101.1"/>
    </source>
</evidence>
<sequence>AVWNSDCDLILLDVLIKQRESGLQTSNGNFHTSAWTEAEKALAKTEMLTGGAPKTVSGCQNRWATLKKDYASVKRLKEMSGFGWDDTAKTVTAPNEVWDKLLELGKWKSKGFPLFDNMADLVDGTYATGTN</sequence>
<organism evidence="2 3">
    <name type="scientific">Amanita muscaria (strain Koide BX008)</name>
    <dbReference type="NCBI Taxonomy" id="946122"/>
    <lineage>
        <taxon>Eukaryota</taxon>
        <taxon>Fungi</taxon>
        <taxon>Dikarya</taxon>
        <taxon>Basidiomycota</taxon>
        <taxon>Agaricomycotina</taxon>
        <taxon>Agaricomycetes</taxon>
        <taxon>Agaricomycetidae</taxon>
        <taxon>Agaricales</taxon>
        <taxon>Pluteineae</taxon>
        <taxon>Amanitaceae</taxon>
        <taxon>Amanita</taxon>
    </lineage>
</organism>
<feature type="non-terminal residue" evidence="2">
    <location>
        <position position="1"/>
    </location>
</feature>
<dbReference type="Proteomes" id="UP000054549">
    <property type="component" value="Unassembled WGS sequence"/>
</dbReference>
<keyword evidence="3" id="KW-1185">Reference proteome</keyword>
<dbReference type="EMBL" id="KN818942">
    <property type="protein sequence ID" value="KIL54101.1"/>
    <property type="molecule type" value="Genomic_DNA"/>
</dbReference>
<accession>A0A0C2WC03</accession>